<keyword evidence="2" id="KW-0813">Transport</keyword>
<organism evidence="11 12">
    <name type="scientific">Halalkalibacter oceani</name>
    <dbReference type="NCBI Taxonomy" id="1653776"/>
    <lineage>
        <taxon>Bacteria</taxon>
        <taxon>Bacillati</taxon>
        <taxon>Bacillota</taxon>
        <taxon>Bacilli</taxon>
        <taxon>Bacillales</taxon>
        <taxon>Bacillaceae</taxon>
        <taxon>Halalkalibacter</taxon>
    </lineage>
</organism>
<dbReference type="Pfam" id="PF04290">
    <property type="entry name" value="DctQ"/>
    <property type="match status" value="1"/>
</dbReference>
<dbReference type="Proteomes" id="UP001139179">
    <property type="component" value="Unassembled WGS sequence"/>
</dbReference>
<evidence type="ECO:0000256" key="4">
    <source>
        <dbReference type="ARBA" id="ARBA00022519"/>
    </source>
</evidence>
<evidence type="ECO:0000256" key="3">
    <source>
        <dbReference type="ARBA" id="ARBA00022475"/>
    </source>
</evidence>
<dbReference type="GO" id="GO:0022857">
    <property type="term" value="F:transmembrane transporter activity"/>
    <property type="evidence" value="ECO:0007669"/>
    <property type="project" value="TreeGrafter"/>
</dbReference>
<dbReference type="PANTHER" id="PTHR35011:SF2">
    <property type="entry name" value="2,3-DIKETO-L-GULONATE TRAP TRANSPORTER SMALL PERMEASE PROTEIN YIAM"/>
    <property type="match status" value="1"/>
</dbReference>
<gene>
    <name evidence="11" type="ORF">M3202_19160</name>
</gene>
<keyword evidence="7 9" id="KW-0472">Membrane</keyword>
<comment type="caution">
    <text evidence="11">The sequence shown here is derived from an EMBL/GenBank/DDBJ whole genome shotgun (WGS) entry which is preliminary data.</text>
</comment>
<reference evidence="11" key="1">
    <citation type="submission" date="2022-05" db="EMBL/GenBank/DDBJ databases">
        <title>Comparative Genomics of Spacecraft Associated Microbes.</title>
        <authorList>
            <person name="Tran M.T."/>
            <person name="Wright A."/>
            <person name="Seuylemezian A."/>
            <person name="Eisen J."/>
            <person name="Coil D."/>
        </authorList>
    </citation>
    <scope>NUCLEOTIDE SEQUENCE</scope>
    <source>
        <strain evidence="11">214.1.1</strain>
    </source>
</reference>
<evidence type="ECO:0000313" key="12">
    <source>
        <dbReference type="Proteomes" id="UP001139179"/>
    </source>
</evidence>
<name>A0A9X2IR71_9BACI</name>
<comment type="subcellular location">
    <subcellularLocation>
        <location evidence="1">Cell inner membrane</location>
        <topology evidence="1">Multi-pass membrane protein</topology>
    </subcellularLocation>
</comment>
<dbReference type="GO" id="GO:0005886">
    <property type="term" value="C:plasma membrane"/>
    <property type="evidence" value="ECO:0007669"/>
    <property type="project" value="UniProtKB-SubCell"/>
</dbReference>
<feature type="transmembrane region" description="Helical" evidence="9">
    <location>
        <begin position="136"/>
        <end position="161"/>
    </location>
</feature>
<keyword evidence="5 9" id="KW-0812">Transmembrane</keyword>
<keyword evidence="12" id="KW-1185">Reference proteome</keyword>
<feature type="transmembrane region" description="Helical" evidence="9">
    <location>
        <begin position="92"/>
        <end position="116"/>
    </location>
</feature>
<evidence type="ECO:0000256" key="1">
    <source>
        <dbReference type="ARBA" id="ARBA00004429"/>
    </source>
</evidence>
<feature type="transmembrane region" description="Helical" evidence="9">
    <location>
        <begin position="53"/>
        <end position="71"/>
    </location>
</feature>
<keyword evidence="3" id="KW-1003">Cell membrane</keyword>
<dbReference type="InterPro" id="IPR007387">
    <property type="entry name" value="TRAP_DctQ"/>
</dbReference>
<keyword evidence="6 9" id="KW-1133">Transmembrane helix</keyword>
<dbReference type="EMBL" id="JAMBOL010000030">
    <property type="protein sequence ID" value="MCM3716167.1"/>
    <property type="molecule type" value="Genomic_DNA"/>
</dbReference>
<evidence type="ECO:0000256" key="2">
    <source>
        <dbReference type="ARBA" id="ARBA00022448"/>
    </source>
</evidence>
<evidence type="ECO:0000259" key="10">
    <source>
        <dbReference type="Pfam" id="PF04290"/>
    </source>
</evidence>
<evidence type="ECO:0000256" key="9">
    <source>
        <dbReference type="SAM" id="Phobius"/>
    </source>
</evidence>
<dbReference type="RefSeq" id="WP_251224843.1">
    <property type="nucleotide sequence ID" value="NZ_JAMBOL010000030.1"/>
</dbReference>
<evidence type="ECO:0000256" key="5">
    <source>
        <dbReference type="ARBA" id="ARBA00022692"/>
    </source>
</evidence>
<dbReference type="PANTHER" id="PTHR35011">
    <property type="entry name" value="2,3-DIKETO-L-GULONATE TRAP TRANSPORTER SMALL PERMEASE PROTEIN YIAM"/>
    <property type="match status" value="1"/>
</dbReference>
<dbReference type="InterPro" id="IPR055348">
    <property type="entry name" value="DctQ"/>
</dbReference>
<comment type="similarity">
    <text evidence="8">Belongs to the TRAP transporter small permease family.</text>
</comment>
<evidence type="ECO:0000256" key="6">
    <source>
        <dbReference type="ARBA" id="ARBA00022989"/>
    </source>
</evidence>
<sequence>MKIKKAIDKFDAIMESVESYLVFLLLFAMLFFVFIGVIFRYGFGFTLSWGEELPRYIMIWATFIGASLGVKKGSHISVDALEAFLPLAAKRVVVVISYVISLAFCIVILAIGVPFIGSLADSGQLSPALRIPMYFAYLAVLIGIGMMAIRYLLLLIFELFYPQSSEFSVQNQNKEDPLSGRGGFVE</sequence>
<evidence type="ECO:0000313" key="11">
    <source>
        <dbReference type="EMBL" id="MCM3716167.1"/>
    </source>
</evidence>
<evidence type="ECO:0000256" key="8">
    <source>
        <dbReference type="ARBA" id="ARBA00038436"/>
    </source>
</evidence>
<feature type="transmembrane region" description="Helical" evidence="9">
    <location>
        <begin position="20"/>
        <end position="41"/>
    </location>
</feature>
<protein>
    <submittedName>
        <fullName evidence="11">TRAP transporter small permease</fullName>
    </submittedName>
</protein>
<accession>A0A9X2IR71</accession>
<proteinExistence type="inferred from homology"/>
<feature type="domain" description="Tripartite ATP-independent periplasmic transporters DctQ component" evidence="10">
    <location>
        <begin position="29"/>
        <end position="155"/>
    </location>
</feature>
<evidence type="ECO:0000256" key="7">
    <source>
        <dbReference type="ARBA" id="ARBA00023136"/>
    </source>
</evidence>
<keyword evidence="4" id="KW-0997">Cell inner membrane</keyword>
<dbReference type="GO" id="GO:0015740">
    <property type="term" value="P:C4-dicarboxylate transport"/>
    <property type="evidence" value="ECO:0007669"/>
    <property type="project" value="TreeGrafter"/>
</dbReference>
<dbReference type="AlphaFoldDB" id="A0A9X2IR71"/>